<accession>E1A271</accession>
<sequence>MLFAVLPVGNKIPSDPGCYIWDRYKFALHLPMYATYDDYGNFDIEDNDAYKAFKDMVSKHYVKDEDGIPVEELFGEELKYQDLMHDNNLRIDPVMTFYGEKSAPVMFMVIKRKVYDLMVEEFDSTFESQWNKDYVIESHTKIRETFAKLEIRDPDKKRLTKEEVKFRMEEIEKAPEIIREELTKNLFDEYLSMGFSWEYSQAVDNCMGPYSCANMTNYVIKLTAANPELHIGMRKFVSMLCELNIEINPQQYGSQDYDHLYHADLMTRIMVAGVHNDHDVEQAVEIVPKFDVLLDKDDVEYYTKPNWNNTCDLKRNETGELVASGDKYGIFNNVKLVTFKEV</sequence>
<dbReference type="GeneID" id="9861724"/>
<dbReference type="EMBL" id="HM452126">
    <property type="protein sequence ID" value="ADM80160.1"/>
    <property type="molecule type" value="Genomic_DNA"/>
</dbReference>
<evidence type="ECO:0000313" key="2">
    <source>
        <dbReference type="Proteomes" id="UP000002236"/>
    </source>
</evidence>
<proteinExistence type="predicted"/>
<keyword evidence="2" id="KW-1185">Reference proteome</keyword>
<dbReference type="RefSeq" id="YP_003969606.1">
    <property type="nucleotide sequence ID" value="NC_014636.1"/>
</dbReference>
<organism evidence="1 2">
    <name type="scientific">Aeromonas phage phiAS5</name>
    <dbReference type="NCBI Taxonomy" id="879630"/>
    <lineage>
        <taxon>Viruses</taxon>
        <taxon>Duplodnaviria</taxon>
        <taxon>Heunggongvirae</taxon>
        <taxon>Uroviricota</taxon>
        <taxon>Caudoviricetes</taxon>
        <taxon>Pantevenvirales</taxon>
        <taxon>Straboviridae</taxon>
        <taxon>Chrysonvirus</taxon>
        <taxon>Chrysonvirus as5</taxon>
    </lineage>
</organism>
<dbReference type="OrthoDB" id="7488at10239"/>
<dbReference type="KEGG" id="vg:9861724"/>
<name>E1A271_9CAUD</name>
<gene>
    <name evidence="1" type="ORF">phiAS5_ORF0317</name>
</gene>
<protein>
    <submittedName>
        <fullName evidence="1">Uncharacterized protein</fullName>
    </submittedName>
</protein>
<evidence type="ECO:0000313" key="1">
    <source>
        <dbReference type="EMBL" id="ADM80160.1"/>
    </source>
</evidence>
<dbReference type="Proteomes" id="UP000002236">
    <property type="component" value="Segment"/>
</dbReference>
<reference evidence="1 2" key="1">
    <citation type="journal article" date="2012" name="Vet. Microbiol.">
        <title>Complete genome sequence and characterization of a broad-host range T4-like bacteriophage phiAS5 infecting Aeromonas salmonicida subsp. salmonicida.</title>
        <authorList>
            <person name="Kim J.H."/>
            <person name="Son J.S."/>
            <person name="Choi Y.J."/>
            <person name="Choresca C.H.Jr."/>
            <person name="Shin S.P."/>
            <person name="Han J.E."/>
            <person name="Jun J.W."/>
            <person name="Park S.C."/>
        </authorList>
    </citation>
    <scope>NUCLEOTIDE SEQUENCE [LARGE SCALE GENOMIC DNA]</scope>
</reference>